<dbReference type="GO" id="GO:0005524">
    <property type="term" value="F:ATP binding"/>
    <property type="evidence" value="ECO:0007669"/>
    <property type="project" value="UniProtKB-UniRule"/>
</dbReference>
<comment type="subunit">
    <text evidence="3 15">Tetramer of two alpha and two beta subunits.</text>
</comment>
<dbReference type="GO" id="GO:0009328">
    <property type="term" value="C:phenylalanine-tRNA ligase complex"/>
    <property type="evidence" value="ECO:0007669"/>
    <property type="project" value="TreeGrafter"/>
</dbReference>
<dbReference type="EMBL" id="SLXV01000054">
    <property type="protein sequence ID" value="TCP62495.1"/>
    <property type="molecule type" value="Genomic_DNA"/>
</dbReference>
<dbReference type="RefSeq" id="WP_131849872.1">
    <property type="nucleotide sequence ID" value="NZ_SLXV01000054.1"/>
</dbReference>
<dbReference type="Gene3D" id="3.30.70.380">
    <property type="entry name" value="Ferrodoxin-fold anticodon-binding domain"/>
    <property type="match status" value="1"/>
</dbReference>
<comment type="subcellular location">
    <subcellularLocation>
        <location evidence="1 15">Cytoplasm</location>
    </subcellularLocation>
</comment>
<dbReference type="Gene3D" id="3.30.930.10">
    <property type="entry name" value="Bira Bifunctional Protein, Domain 2"/>
    <property type="match status" value="1"/>
</dbReference>
<dbReference type="SMART" id="SM00896">
    <property type="entry name" value="FDX-ACB"/>
    <property type="match status" value="1"/>
</dbReference>
<evidence type="ECO:0000313" key="21">
    <source>
        <dbReference type="Proteomes" id="UP000294746"/>
    </source>
</evidence>
<dbReference type="InterPro" id="IPR012340">
    <property type="entry name" value="NA-bd_OB-fold"/>
</dbReference>
<evidence type="ECO:0000256" key="16">
    <source>
        <dbReference type="PROSITE-ProRule" id="PRU00209"/>
    </source>
</evidence>
<evidence type="ECO:0000256" key="9">
    <source>
        <dbReference type="ARBA" id="ARBA00022840"/>
    </source>
</evidence>
<dbReference type="HAMAP" id="MF_00283">
    <property type="entry name" value="Phe_tRNA_synth_beta1"/>
    <property type="match status" value="1"/>
</dbReference>
<comment type="cofactor">
    <cofactor evidence="15">
        <name>Mg(2+)</name>
        <dbReference type="ChEBI" id="CHEBI:18420"/>
    </cofactor>
    <text evidence="15">Binds 2 magnesium ions per tetramer.</text>
</comment>
<name>A0A4R2RTM7_9BACL</name>
<dbReference type="InterPro" id="IPR020825">
    <property type="entry name" value="Phe-tRNA_synthase-like_B3/B4"/>
</dbReference>
<keyword evidence="6 15" id="KW-0436">Ligase</keyword>
<dbReference type="GO" id="GO:0016740">
    <property type="term" value="F:transferase activity"/>
    <property type="evidence" value="ECO:0007669"/>
    <property type="project" value="UniProtKB-ARBA"/>
</dbReference>
<keyword evidence="5 16" id="KW-0820">tRNA-binding</keyword>
<keyword evidence="13 15" id="KW-0030">Aminoacyl-tRNA synthetase</keyword>
<keyword evidence="9 15" id="KW-0067">ATP-binding</keyword>
<accession>A0A4R2RTM7</accession>
<evidence type="ECO:0000256" key="1">
    <source>
        <dbReference type="ARBA" id="ARBA00004496"/>
    </source>
</evidence>
<dbReference type="CDD" id="cd02796">
    <property type="entry name" value="tRNA_bind_bactPheRS"/>
    <property type="match status" value="1"/>
</dbReference>
<evidence type="ECO:0000256" key="5">
    <source>
        <dbReference type="ARBA" id="ARBA00022555"/>
    </source>
</evidence>
<evidence type="ECO:0000256" key="2">
    <source>
        <dbReference type="ARBA" id="ARBA00008653"/>
    </source>
</evidence>
<evidence type="ECO:0000256" key="8">
    <source>
        <dbReference type="ARBA" id="ARBA00022741"/>
    </source>
</evidence>
<keyword evidence="21" id="KW-1185">Reference proteome</keyword>
<comment type="catalytic activity">
    <reaction evidence="14 15">
        <text>tRNA(Phe) + L-phenylalanine + ATP = L-phenylalanyl-tRNA(Phe) + AMP + diphosphate + H(+)</text>
        <dbReference type="Rhea" id="RHEA:19413"/>
        <dbReference type="Rhea" id="RHEA-COMP:9668"/>
        <dbReference type="Rhea" id="RHEA-COMP:9699"/>
        <dbReference type="ChEBI" id="CHEBI:15378"/>
        <dbReference type="ChEBI" id="CHEBI:30616"/>
        <dbReference type="ChEBI" id="CHEBI:33019"/>
        <dbReference type="ChEBI" id="CHEBI:58095"/>
        <dbReference type="ChEBI" id="CHEBI:78442"/>
        <dbReference type="ChEBI" id="CHEBI:78531"/>
        <dbReference type="ChEBI" id="CHEBI:456215"/>
        <dbReference type="EC" id="6.1.1.20"/>
    </reaction>
</comment>
<keyword evidence="10 15" id="KW-0460">Magnesium</keyword>
<keyword evidence="7 15" id="KW-0479">Metal-binding</keyword>
<dbReference type="SMART" id="SM00873">
    <property type="entry name" value="B3_4"/>
    <property type="match status" value="1"/>
</dbReference>
<reference evidence="20 21" key="1">
    <citation type="submission" date="2019-03" db="EMBL/GenBank/DDBJ databases">
        <title>Genomic Encyclopedia of Type Strains, Phase IV (KMG-IV): sequencing the most valuable type-strain genomes for metagenomic binning, comparative biology and taxonomic classification.</title>
        <authorList>
            <person name="Goeker M."/>
        </authorList>
    </citation>
    <scope>NUCLEOTIDE SEQUENCE [LARGE SCALE GENOMIC DNA]</scope>
    <source>
        <strain evidence="20 21">DSM 46831</strain>
    </source>
</reference>
<dbReference type="PROSITE" id="PS51447">
    <property type="entry name" value="FDX_ACB"/>
    <property type="match status" value="1"/>
</dbReference>
<dbReference type="Pfam" id="PF17759">
    <property type="entry name" value="tRNA_synthFbeta"/>
    <property type="match status" value="1"/>
</dbReference>
<keyword evidence="11 16" id="KW-0694">RNA-binding</keyword>
<dbReference type="SUPFAM" id="SSF50249">
    <property type="entry name" value="Nucleic acid-binding proteins"/>
    <property type="match status" value="1"/>
</dbReference>
<evidence type="ECO:0000256" key="7">
    <source>
        <dbReference type="ARBA" id="ARBA00022723"/>
    </source>
</evidence>
<evidence type="ECO:0000256" key="14">
    <source>
        <dbReference type="ARBA" id="ARBA00049255"/>
    </source>
</evidence>
<comment type="similarity">
    <text evidence="2 15">Belongs to the phenylalanyl-tRNA synthetase beta subunit family. Type 1 subfamily.</text>
</comment>
<dbReference type="InterPro" id="IPR045060">
    <property type="entry name" value="Phe-tRNA-ligase_IIc_bsu"/>
</dbReference>
<sequence>MLVSYDWISEYVDLTGITPEMIADELNRTGIEVEVIYTRDNGVSHVVVGHVLSVEKHPEADKLNITQVDVGSSEPLQIVCGAANVAAGQLVPVAIKGANLPGGIKIKDTKLRGVASRGMICSAKELGIPDKFLTEHQKQGILVLGRDAVIGQDIKEHLGMNDQVVELELTPNRSDCLSMMGVAYELSAIFNRELRLPERTEAISSTEKTRVEITTDLEEDCPFYAVQVVKGIQVGPSPQWLQNRLISAGIRPINNVVDVTNYVMIETGQPLHAFDLQTIPTGEIVVRRSRAGETVVTLDGVTRALDDETLLITDGEQILGLAGVMGGESSEVRSHTTTVLLESAYFDPTLICRASRKLGLRSEASNRFEKGIDPERILPALSGAVQLLQEVAGAQIGSDVIVERSGEIEEVTVSLRHDRLMKVLGTSISEEQVGDIFRRLNFSAHFDAEKKVYHVQVPTRRPDIQLEVDLIEEVARIYGYDRIPTTLPWGQQQPGRLTDSQRLRRKLRHLLIDLGLSEVLTYSLTSSKRGKEVGSLTPSTGLVRLAMPMSSEHAVLRTTLLPELIQTAVYNVKHGNEDLAIFEMSKVYVTQEKKLTELPEERLELAFLLTGDLRSARWNRQALPGGDFYVAKGIVQAIFERIGVANVEIQAASHHEGFHPGRTAELIYNGEVLGVLGQMHPQLAKQQDLKDTVVVQLDLERLQQAIQADVRYQAIPRFPAVTRDLALVVDKNVEAGVLEAGIHEVAGELLESVRLFDVFIGSQVGEGKMSIAYSLVYRAADRTLTDAEVTATHSKVVEHLQTTLGAVLRS</sequence>
<dbReference type="AlphaFoldDB" id="A0A4R2RTM7"/>
<dbReference type="InterPro" id="IPR005121">
    <property type="entry name" value="Fdx_antiC-bd"/>
</dbReference>
<dbReference type="InterPro" id="IPR036690">
    <property type="entry name" value="Fdx_antiC-bd_sf"/>
</dbReference>
<dbReference type="SUPFAM" id="SSF54991">
    <property type="entry name" value="Anticodon-binding domain of PheRS"/>
    <property type="match status" value="1"/>
</dbReference>
<dbReference type="NCBIfam" id="NF045760">
    <property type="entry name" value="YtpR"/>
    <property type="match status" value="1"/>
</dbReference>
<dbReference type="PANTHER" id="PTHR10947:SF0">
    <property type="entry name" value="PHENYLALANINE--TRNA LIGASE BETA SUBUNIT"/>
    <property type="match status" value="1"/>
</dbReference>
<dbReference type="FunFam" id="3.30.70.380:FF:000001">
    <property type="entry name" value="Phenylalanine--tRNA ligase beta subunit"/>
    <property type="match status" value="1"/>
</dbReference>
<dbReference type="GO" id="GO:0140096">
    <property type="term" value="F:catalytic activity, acting on a protein"/>
    <property type="evidence" value="ECO:0007669"/>
    <property type="project" value="UniProtKB-ARBA"/>
</dbReference>
<dbReference type="EC" id="6.1.1.20" evidence="15"/>
<keyword evidence="12 15" id="KW-0648">Protein biosynthesis</keyword>
<keyword evidence="4 15" id="KW-0963">Cytoplasm</keyword>
<evidence type="ECO:0000256" key="6">
    <source>
        <dbReference type="ARBA" id="ARBA00022598"/>
    </source>
</evidence>
<feature type="binding site" evidence="15">
    <location>
        <position position="469"/>
    </location>
    <ligand>
        <name>Mg(2+)</name>
        <dbReference type="ChEBI" id="CHEBI:18420"/>
        <note>shared with alpha subunit</note>
    </ligand>
</feature>
<evidence type="ECO:0000256" key="13">
    <source>
        <dbReference type="ARBA" id="ARBA00023146"/>
    </source>
</evidence>
<dbReference type="Pfam" id="PF01588">
    <property type="entry name" value="tRNA_bind"/>
    <property type="match status" value="1"/>
</dbReference>
<dbReference type="SUPFAM" id="SSF56037">
    <property type="entry name" value="PheT/TilS domain"/>
    <property type="match status" value="1"/>
</dbReference>
<dbReference type="GO" id="GO:0000049">
    <property type="term" value="F:tRNA binding"/>
    <property type="evidence" value="ECO:0007669"/>
    <property type="project" value="UniProtKB-UniRule"/>
</dbReference>
<dbReference type="OrthoDB" id="9805455at2"/>
<evidence type="ECO:0000256" key="11">
    <source>
        <dbReference type="ARBA" id="ARBA00022884"/>
    </source>
</evidence>
<dbReference type="GO" id="GO:0000287">
    <property type="term" value="F:magnesium ion binding"/>
    <property type="evidence" value="ECO:0007669"/>
    <property type="project" value="UniProtKB-UniRule"/>
</dbReference>
<dbReference type="FunFam" id="3.50.40.10:FF:000001">
    <property type="entry name" value="Phenylalanine--tRNA ligase beta subunit"/>
    <property type="match status" value="1"/>
</dbReference>
<organism evidence="20 21">
    <name type="scientific">Baia soyae</name>
    <dbReference type="NCBI Taxonomy" id="1544746"/>
    <lineage>
        <taxon>Bacteria</taxon>
        <taxon>Bacillati</taxon>
        <taxon>Bacillota</taxon>
        <taxon>Bacilli</taxon>
        <taxon>Bacillales</taxon>
        <taxon>Thermoactinomycetaceae</taxon>
        <taxon>Baia</taxon>
    </lineage>
</organism>
<feature type="binding site" evidence="15">
    <location>
        <position position="473"/>
    </location>
    <ligand>
        <name>Mg(2+)</name>
        <dbReference type="ChEBI" id="CHEBI:18420"/>
        <note>shared with alpha subunit</note>
    </ligand>
</feature>
<dbReference type="InterPro" id="IPR009061">
    <property type="entry name" value="DNA-bd_dom_put_sf"/>
</dbReference>
<dbReference type="InterPro" id="IPR041616">
    <property type="entry name" value="PheRS_beta_core"/>
</dbReference>
<dbReference type="FunFam" id="2.40.50.140:FF:000045">
    <property type="entry name" value="Phenylalanine--tRNA ligase beta subunit"/>
    <property type="match status" value="1"/>
</dbReference>
<dbReference type="CDD" id="cd00769">
    <property type="entry name" value="PheRS_beta_core"/>
    <property type="match status" value="1"/>
</dbReference>
<evidence type="ECO:0000313" key="20">
    <source>
        <dbReference type="EMBL" id="TCP62495.1"/>
    </source>
</evidence>
<feature type="domain" description="TRNA-binding" evidence="17">
    <location>
        <begin position="40"/>
        <end position="155"/>
    </location>
</feature>
<keyword evidence="8 15" id="KW-0547">Nucleotide-binding</keyword>
<feature type="binding site" evidence="15">
    <location>
        <position position="472"/>
    </location>
    <ligand>
        <name>Mg(2+)</name>
        <dbReference type="ChEBI" id="CHEBI:18420"/>
        <note>shared with alpha subunit</note>
    </ligand>
</feature>
<evidence type="ECO:0000259" key="18">
    <source>
        <dbReference type="PROSITE" id="PS51447"/>
    </source>
</evidence>
<evidence type="ECO:0000259" key="19">
    <source>
        <dbReference type="PROSITE" id="PS51483"/>
    </source>
</evidence>
<dbReference type="SUPFAM" id="SSF46955">
    <property type="entry name" value="Putative DNA-binding domain"/>
    <property type="match status" value="1"/>
</dbReference>
<evidence type="ECO:0000256" key="12">
    <source>
        <dbReference type="ARBA" id="ARBA00022917"/>
    </source>
</evidence>
<dbReference type="InterPro" id="IPR033714">
    <property type="entry name" value="tRNA_bind_bactPheRS"/>
</dbReference>
<evidence type="ECO:0000256" key="15">
    <source>
        <dbReference type="HAMAP-Rule" id="MF_00283"/>
    </source>
</evidence>
<dbReference type="InterPro" id="IPR005146">
    <property type="entry name" value="B3/B4_tRNA-bd"/>
</dbReference>
<evidence type="ECO:0000256" key="10">
    <source>
        <dbReference type="ARBA" id="ARBA00022842"/>
    </source>
</evidence>
<feature type="domain" description="FDX-ACB" evidence="18">
    <location>
        <begin position="716"/>
        <end position="809"/>
    </location>
</feature>
<gene>
    <name evidence="15" type="primary">pheT</name>
    <name evidence="20" type="ORF">EDD57_15411</name>
</gene>
<evidence type="ECO:0000256" key="3">
    <source>
        <dbReference type="ARBA" id="ARBA00011209"/>
    </source>
</evidence>
<dbReference type="SUPFAM" id="SSF55681">
    <property type="entry name" value="Class II aaRS and biotin synthetases"/>
    <property type="match status" value="1"/>
</dbReference>
<dbReference type="InterPro" id="IPR005147">
    <property type="entry name" value="tRNA_synthase_B5-dom"/>
</dbReference>
<dbReference type="Pfam" id="PF03484">
    <property type="entry name" value="B5"/>
    <property type="match status" value="1"/>
</dbReference>
<protein>
    <recommendedName>
        <fullName evidence="15">Phenylalanine--tRNA ligase beta subunit</fullName>
        <ecNumber evidence="15">6.1.1.20</ecNumber>
    </recommendedName>
    <alternativeName>
        <fullName evidence="15">Phenylalanyl-tRNA synthetase beta subunit</fullName>
        <shortName evidence="15">PheRS</shortName>
    </alternativeName>
</protein>
<dbReference type="NCBIfam" id="TIGR00472">
    <property type="entry name" value="pheT_bact"/>
    <property type="match status" value="1"/>
</dbReference>
<dbReference type="PANTHER" id="PTHR10947">
    <property type="entry name" value="PHENYLALANYL-TRNA SYNTHETASE BETA CHAIN AND LEUCINE-RICH REPEAT-CONTAINING PROTEIN 47"/>
    <property type="match status" value="1"/>
</dbReference>
<feature type="domain" description="B5" evidence="19">
    <location>
        <begin position="408"/>
        <end position="485"/>
    </location>
</feature>
<proteinExistence type="inferred from homology"/>
<dbReference type="Gene3D" id="3.30.56.10">
    <property type="match status" value="2"/>
</dbReference>
<evidence type="ECO:0000259" key="17">
    <source>
        <dbReference type="PROSITE" id="PS50886"/>
    </source>
</evidence>
<dbReference type="GO" id="GO:0004826">
    <property type="term" value="F:phenylalanine-tRNA ligase activity"/>
    <property type="evidence" value="ECO:0007669"/>
    <property type="project" value="UniProtKB-UniRule"/>
</dbReference>
<dbReference type="PROSITE" id="PS50886">
    <property type="entry name" value="TRBD"/>
    <property type="match status" value="1"/>
</dbReference>
<dbReference type="Pfam" id="PF03483">
    <property type="entry name" value="B3_4"/>
    <property type="match status" value="1"/>
</dbReference>
<dbReference type="Gene3D" id="2.40.50.140">
    <property type="entry name" value="Nucleic acid-binding proteins"/>
    <property type="match status" value="1"/>
</dbReference>
<evidence type="ECO:0000256" key="4">
    <source>
        <dbReference type="ARBA" id="ARBA00022490"/>
    </source>
</evidence>
<dbReference type="Proteomes" id="UP000294746">
    <property type="component" value="Unassembled WGS sequence"/>
</dbReference>
<comment type="caution">
    <text evidence="20">The sequence shown here is derived from an EMBL/GenBank/DDBJ whole genome shotgun (WGS) entry which is preliminary data.</text>
</comment>
<dbReference type="SMART" id="SM00874">
    <property type="entry name" value="B5"/>
    <property type="match status" value="1"/>
</dbReference>
<dbReference type="Pfam" id="PF03147">
    <property type="entry name" value="FDX-ACB"/>
    <property type="match status" value="1"/>
</dbReference>
<feature type="binding site" evidence="15">
    <location>
        <position position="463"/>
    </location>
    <ligand>
        <name>Mg(2+)</name>
        <dbReference type="ChEBI" id="CHEBI:18420"/>
        <note>shared with alpha subunit</note>
    </ligand>
</feature>
<dbReference type="InterPro" id="IPR002547">
    <property type="entry name" value="tRNA-bd_dom"/>
</dbReference>
<dbReference type="InterPro" id="IPR004532">
    <property type="entry name" value="Phe-tRNA-ligase_IIc_bsu_bact"/>
</dbReference>
<dbReference type="FunFam" id="3.30.56.10:FF:000002">
    <property type="entry name" value="Phenylalanine--tRNA ligase beta subunit"/>
    <property type="match status" value="1"/>
</dbReference>
<dbReference type="PROSITE" id="PS51483">
    <property type="entry name" value="B5"/>
    <property type="match status" value="1"/>
</dbReference>
<dbReference type="Gene3D" id="3.50.40.10">
    <property type="entry name" value="Phenylalanyl-trna Synthetase, Chain B, domain 3"/>
    <property type="match status" value="1"/>
</dbReference>
<dbReference type="GO" id="GO:0006432">
    <property type="term" value="P:phenylalanyl-tRNA aminoacylation"/>
    <property type="evidence" value="ECO:0007669"/>
    <property type="project" value="UniProtKB-UniRule"/>
</dbReference>
<dbReference type="InterPro" id="IPR045864">
    <property type="entry name" value="aa-tRNA-synth_II/BPL/LPL"/>
</dbReference>